<feature type="region of interest" description="Disordered" evidence="1">
    <location>
        <begin position="343"/>
        <end position="368"/>
    </location>
</feature>
<dbReference type="PANTHER" id="PTHR39466:SF1">
    <property type="entry name" value="RGS DOMAIN-CONTAINING PROTEIN"/>
    <property type="match status" value="1"/>
</dbReference>
<evidence type="ECO:0000256" key="1">
    <source>
        <dbReference type="SAM" id="MobiDB-lite"/>
    </source>
</evidence>
<protein>
    <recommendedName>
        <fullName evidence="5">RGS domain-containing protein</fullName>
    </recommendedName>
</protein>
<feature type="compositionally biased region" description="Polar residues" evidence="1">
    <location>
        <begin position="161"/>
        <end position="182"/>
    </location>
</feature>
<dbReference type="AlphaFoldDB" id="A0AA40K6E5"/>
<reference evidence="3" key="1">
    <citation type="submission" date="2023-06" db="EMBL/GenBank/DDBJ databases">
        <title>Genome-scale phylogeny and comparative genomics of the fungal order Sordariales.</title>
        <authorList>
            <consortium name="Lawrence Berkeley National Laboratory"/>
            <person name="Hensen N."/>
            <person name="Bonometti L."/>
            <person name="Westerberg I."/>
            <person name="Brannstrom I.O."/>
            <person name="Guillou S."/>
            <person name="Cros-Aarteil S."/>
            <person name="Calhoun S."/>
            <person name="Haridas S."/>
            <person name="Kuo A."/>
            <person name="Mondo S."/>
            <person name="Pangilinan J."/>
            <person name="Riley R."/>
            <person name="Labutti K."/>
            <person name="Andreopoulos B."/>
            <person name="Lipzen A."/>
            <person name="Chen C."/>
            <person name="Yanf M."/>
            <person name="Daum C."/>
            <person name="Ng V."/>
            <person name="Clum A."/>
            <person name="Steindorff A."/>
            <person name="Ohm R."/>
            <person name="Martin F."/>
            <person name="Silar P."/>
            <person name="Natvig D."/>
            <person name="Lalanne C."/>
            <person name="Gautier V."/>
            <person name="Ament-Velasquez S.L."/>
            <person name="Kruys A."/>
            <person name="Hutchinson M.I."/>
            <person name="Powell A.J."/>
            <person name="Barry K."/>
            <person name="Miller A.N."/>
            <person name="Grigoriev I.V."/>
            <person name="Debuchy R."/>
            <person name="Gladieux P."/>
            <person name="Thoren M.H."/>
            <person name="Johannesson H."/>
        </authorList>
    </citation>
    <scope>NUCLEOTIDE SEQUENCE</scope>
    <source>
        <strain evidence="3">CBS 540.89</strain>
    </source>
</reference>
<comment type="caution">
    <text evidence="3">The sequence shown here is derived from an EMBL/GenBank/DDBJ whole genome shotgun (WGS) entry which is preliminary data.</text>
</comment>
<evidence type="ECO:0000313" key="4">
    <source>
        <dbReference type="Proteomes" id="UP001172159"/>
    </source>
</evidence>
<organism evidence="3 4">
    <name type="scientific">Apiosordaria backusii</name>
    <dbReference type="NCBI Taxonomy" id="314023"/>
    <lineage>
        <taxon>Eukaryota</taxon>
        <taxon>Fungi</taxon>
        <taxon>Dikarya</taxon>
        <taxon>Ascomycota</taxon>
        <taxon>Pezizomycotina</taxon>
        <taxon>Sordariomycetes</taxon>
        <taxon>Sordariomycetidae</taxon>
        <taxon>Sordariales</taxon>
        <taxon>Lasiosphaeriaceae</taxon>
        <taxon>Apiosordaria</taxon>
    </lineage>
</organism>
<feature type="transmembrane region" description="Helical" evidence="2">
    <location>
        <begin position="300"/>
        <end position="327"/>
    </location>
</feature>
<proteinExistence type="predicted"/>
<dbReference type="Proteomes" id="UP001172159">
    <property type="component" value="Unassembled WGS sequence"/>
</dbReference>
<dbReference type="EMBL" id="JAUKTV010000001">
    <property type="protein sequence ID" value="KAK0747615.1"/>
    <property type="molecule type" value="Genomic_DNA"/>
</dbReference>
<name>A0AA40K6E5_9PEZI</name>
<feature type="transmembrane region" description="Helical" evidence="2">
    <location>
        <begin position="271"/>
        <end position="294"/>
    </location>
</feature>
<keyword evidence="4" id="KW-1185">Reference proteome</keyword>
<evidence type="ECO:0000313" key="3">
    <source>
        <dbReference type="EMBL" id="KAK0747615.1"/>
    </source>
</evidence>
<evidence type="ECO:0000256" key="2">
    <source>
        <dbReference type="SAM" id="Phobius"/>
    </source>
</evidence>
<evidence type="ECO:0008006" key="5">
    <source>
        <dbReference type="Google" id="ProtNLM"/>
    </source>
</evidence>
<dbReference type="InterPro" id="IPR036305">
    <property type="entry name" value="RGS_sf"/>
</dbReference>
<keyword evidence="2" id="KW-0812">Transmembrane</keyword>
<feature type="region of interest" description="Disordered" evidence="1">
    <location>
        <begin position="120"/>
        <end position="182"/>
    </location>
</feature>
<dbReference type="SUPFAM" id="SSF48097">
    <property type="entry name" value="Regulator of G-protein signaling, RGS"/>
    <property type="match status" value="1"/>
</dbReference>
<keyword evidence="2" id="KW-1133">Transmembrane helix</keyword>
<sequence>MSDFEAANQLPQPTPKSKIPQELSFENVVKNQTASPCSLSDFTLYLTHSSHCPEVLHFFLWYWDYVQRWSQLLPRQKALSPAWDPEKAAEGPRAARFVTYSHKRARSLKMEKVLAVMEMDSQSNRQPIEAQATTTQDSSRSRSSSASSTLTAASGVSSLSQQSQPKTPRTPSSMSSILSPTESVKSSSWQPFTIQPNHPELSRITKTFLSSPDTLKCLSQQDRESCLRAVQHTTHPTALLPAFMSVESTLRNLLHPAFIRYSIRNANKARLVFTCLVCALMVLLGFIVEMVLILSKQSPYLRVIALVFFWPGLTGAFAAIKGVDVILHVKQRRQLRPWESLNQGEGQEGIGHGRRDTVSTTDSLSSVPLGKATTEEGISWGERYQQRGWVERVFDTTVPLESKSLIVMQDRIVFQSILWAGLLASGLVVGGLFIPGRNLF</sequence>
<feature type="transmembrane region" description="Helical" evidence="2">
    <location>
        <begin position="412"/>
        <end position="434"/>
    </location>
</feature>
<accession>A0AA40K6E5</accession>
<dbReference type="PANTHER" id="PTHR39466">
    <property type="entry name" value="RGS DOMAIN-CONTAINING PROTEIN"/>
    <property type="match status" value="1"/>
</dbReference>
<gene>
    <name evidence="3" type="ORF">B0T21DRAFT_406223</name>
</gene>
<keyword evidence="2" id="KW-0472">Membrane</keyword>
<feature type="compositionally biased region" description="Low complexity" evidence="1">
    <location>
        <begin position="130"/>
        <end position="160"/>
    </location>
</feature>
<feature type="compositionally biased region" description="Low complexity" evidence="1">
    <location>
        <begin position="358"/>
        <end position="367"/>
    </location>
</feature>